<evidence type="ECO:0000313" key="3">
    <source>
        <dbReference type="EMBL" id="CAF1088600.1"/>
    </source>
</evidence>
<organism evidence="3 5">
    <name type="scientific">Didymodactylos carnosus</name>
    <dbReference type="NCBI Taxonomy" id="1234261"/>
    <lineage>
        <taxon>Eukaryota</taxon>
        <taxon>Metazoa</taxon>
        <taxon>Spiralia</taxon>
        <taxon>Gnathifera</taxon>
        <taxon>Rotifera</taxon>
        <taxon>Eurotatoria</taxon>
        <taxon>Bdelloidea</taxon>
        <taxon>Philodinida</taxon>
        <taxon>Philodinidae</taxon>
        <taxon>Didymodactylos</taxon>
    </lineage>
</organism>
<evidence type="ECO:0000259" key="2">
    <source>
        <dbReference type="Pfam" id="PF26100"/>
    </source>
</evidence>
<evidence type="ECO:0000313" key="4">
    <source>
        <dbReference type="EMBL" id="CAF3854112.1"/>
    </source>
</evidence>
<evidence type="ECO:0000256" key="1">
    <source>
        <dbReference type="SAM" id="MobiDB-lite"/>
    </source>
</evidence>
<dbReference type="Pfam" id="PF26100">
    <property type="entry name" value="RAG1_RNase_H"/>
    <property type="match status" value="1"/>
</dbReference>
<dbReference type="InterPro" id="IPR058554">
    <property type="entry name" value="RAG1_RNase_H"/>
</dbReference>
<evidence type="ECO:0000313" key="5">
    <source>
        <dbReference type="Proteomes" id="UP000663829"/>
    </source>
</evidence>
<gene>
    <name evidence="3" type="ORF">GPM918_LOCUS18139</name>
    <name evidence="4" type="ORF">SRO942_LOCUS18136</name>
</gene>
<keyword evidence="5" id="KW-1185">Reference proteome</keyword>
<protein>
    <recommendedName>
        <fullName evidence="2">V(D)J recombination-activating protein 1 RNase H domain-containing protein</fullName>
    </recommendedName>
</protein>
<name>A0A814N6P0_9BILA</name>
<accession>A0A814N6P0</accession>
<dbReference type="Proteomes" id="UP000663829">
    <property type="component" value="Unassembled WGS sequence"/>
</dbReference>
<dbReference type="Proteomes" id="UP000681722">
    <property type="component" value="Unassembled WGS sequence"/>
</dbReference>
<dbReference type="OrthoDB" id="8193306at2759"/>
<feature type="domain" description="V(D)J recombination-activating protein 1 RNase H" evidence="2">
    <location>
        <begin position="172"/>
        <end position="296"/>
    </location>
</feature>
<feature type="region of interest" description="Disordered" evidence="1">
    <location>
        <begin position="69"/>
        <end position="88"/>
    </location>
</feature>
<dbReference type="EMBL" id="CAJNOQ010005166">
    <property type="protein sequence ID" value="CAF1088600.1"/>
    <property type="molecule type" value="Genomic_DNA"/>
</dbReference>
<sequence>MIANLRLLELLNLENDAKSIETAEELFRIHVVKRKSRLRYWQQHHRSTSWYAEEVPVESLFLQLATDNQNENIPTDDDDDNELGPTQYLGTTTKFSELTLKQKRYRTKNITETLQSAAANNNLSMNQLLAYLLYRVNYHSKPGDIIIRTVQRLIDVAKSQEKQIPQTLLYKEKTGHDGAGTMPVYHSPKNSQRESNIFSKLFTPLSLTAMLTGNVIWKNEAPNSSKTTRPLALIAEKETADLLSFVNTTFEPEENQLQKDGIQFEYDGVKYNVLVEIHRSMKDFKIRQLESGLHGSHCLLCYSTPSGWKDIHKIESGFPIERTASDTIELYNEMPDEYGDVERRRNDYATRKGLTSKPLSQDDHHYITIIHKYINLTNWILKIMYHFHANVLKWTETGKTTQK</sequence>
<proteinExistence type="predicted"/>
<dbReference type="AlphaFoldDB" id="A0A814N6P0"/>
<reference evidence="3" key="1">
    <citation type="submission" date="2021-02" db="EMBL/GenBank/DDBJ databases">
        <authorList>
            <person name="Nowell W R."/>
        </authorList>
    </citation>
    <scope>NUCLEOTIDE SEQUENCE</scope>
</reference>
<dbReference type="EMBL" id="CAJOBC010005166">
    <property type="protein sequence ID" value="CAF3854112.1"/>
    <property type="molecule type" value="Genomic_DNA"/>
</dbReference>
<comment type="caution">
    <text evidence="3">The sequence shown here is derived from an EMBL/GenBank/DDBJ whole genome shotgun (WGS) entry which is preliminary data.</text>
</comment>